<dbReference type="InterPro" id="IPR001387">
    <property type="entry name" value="Cro/C1-type_HTH"/>
</dbReference>
<dbReference type="PROSITE" id="PS50943">
    <property type="entry name" value="HTH_CROC1"/>
    <property type="match status" value="1"/>
</dbReference>
<keyword evidence="2" id="KW-0238">DNA-binding</keyword>
<dbReference type="RefSeq" id="WP_120010306.1">
    <property type="nucleotide sequence ID" value="NZ_JALBUU010000019.1"/>
</dbReference>
<dbReference type="SMART" id="SM00530">
    <property type="entry name" value="HTH_XRE"/>
    <property type="match status" value="1"/>
</dbReference>
<dbReference type="PANTHER" id="PTHR46797:SF23">
    <property type="entry name" value="HTH-TYPE TRANSCRIPTIONAL REGULATOR SUTR"/>
    <property type="match status" value="1"/>
</dbReference>
<sequence>MIRKVNISTSVGANAEQVSAAVSRKLKLYRKQNRFTLDELSRRSGISKGMLVEMEKGSANPSVATLCKAAAALGVSVADFVDVASDVPAQVMQPQVSSILWHGPRGGSATLLAGTQGPDMVELWRWEMFPGEVYESPGHSPGTVELINVEGGELTLSLQHTKLLVTSGSSVLARTEAGHSYLNSGFTELRFVMSVVELQRTRLHFLP</sequence>
<evidence type="ECO:0000256" key="2">
    <source>
        <dbReference type="ARBA" id="ARBA00023125"/>
    </source>
</evidence>
<name>A0ABS9W814_9PROT</name>
<dbReference type="InterPro" id="IPR014710">
    <property type="entry name" value="RmlC-like_jellyroll"/>
</dbReference>
<dbReference type="SUPFAM" id="SSF51182">
    <property type="entry name" value="RmlC-like cupins"/>
    <property type="match status" value="1"/>
</dbReference>
<keyword evidence="1" id="KW-0805">Transcription regulation</keyword>
<dbReference type="CDD" id="cd00093">
    <property type="entry name" value="HTH_XRE"/>
    <property type="match status" value="1"/>
</dbReference>
<feature type="domain" description="HTH cro/C1-type" evidence="4">
    <location>
        <begin position="26"/>
        <end position="80"/>
    </location>
</feature>
<evidence type="ECO:0000259" key="4">
    <source>
        <dbReference type="PROSITE" id="PS50943"/>
    </source>
</evidence>
<dbReference type="Gene3D" id="1.10.260.40">
    <property type="entry name" value="lambda repressor-like DNA-binding domains"/>
    <property type="match status" value="1"/>
</dbReference>
<protein>
    <submittedName>
        <fullName evidence="5">Helix-turn-helix domain-containing protein</fullName>
    </submittedName>
</protein>
<dbReference type="InterPro" id="IPR050807">
    <property type="entry name" value="TransReg_Diox_bact_type"/>
</dbReference>
<reference evidence="5 6" key="1">
    <citation type="submission" date="2022-03" db="EMBL/GenBank/DDBJ databases">
        <title>Complete genome analysis of Roseomonas KG 17.1 : a prolific producer of plant growth promoters.</title>
        <authorList>
            <person name="Saadouli I."/>
            <person name="Najjari A."/>
            <person name="Mosbah A."/>
            <person name="Ouzari H.I."/>
        </authorList>
    </citation>
    <scope>NUCLEOTIDE SEQUENCE [LARGE SCALE GENOMIC DNA]</scope>
    <source>
        <strain evidence="5 6">KG17-1</strain>
    </source>
</reference>
<dbReference type="Proteomes" id="UP001201985">
    <property type="component" value="Unassembled WGS sequence"/>
</dbReference>
<evidence type="ECO:0000256" key="3">
    <source>
        <dbReference type="ARBA" id="ARBA00023163"/>
    </source>
</evidence>
<dbReference type="PANTHER" id="PTHR46797">
    <property type="entry name" value="HTH-TYPE TRANSCRIPTIONAL REGULATOR"/>
    <property type="match status" value="1"/>
</dbReference>
<accession>A0ABS9W814</accession>
<keyword evidence="3" id="KW-0804">Transcription</keyword>
<dbReference type="InterPro" id="IPR010982">
    <property type="entry name" value="Lambda_DNA-bd_dom_sf"/>
</dbReference>
<organism evidence="5 6">
    <name type="scientific">Teichococcus vastitatis</name>
    <dbReference type="NCBI Taxonomy" id="2307076"/>
    <lineage>
        <taxon>Bacteria</taxon>
        <taxon>Pseudomonadati</taxon>
        <taxon>Pseudomonadota</taxon>
        <taxon>Alphaproteobacteria</taxon>
        <taxon>Acetobacterales</taxon>
        <taxon>Roseomonadaceae</taxon>
        <taxon>Roseomonas</taxon>
    </lineage>
</organism>
<keyword evidence="6" id="KW-1185">Reference proteome</keyword>
<proteinExistence type="predicted"/>
<gene>
    <name evidence="5" type="ORF">MON41_14325</name>
</gene>
<dbReference type="Pfam" id="PF01381">
    <property type="entry name" value="HTH_3"/>
    <property type="match status" value="1"/>
</dbReference>
<dbReference type="EMBL" id="JALBUU010000019">
    <property type="protein sequence ID" value="MCI0754905.1"/>
    <property type="molecule type" value="Genomic_DNA"/>
</dbReference>
<comment type="caution">
    <text evidence="5">The sequence shown here is derived from an EMBL/GenBank/DDBJ whole genome shotgun (WGS) entry which is preliminary data.</text>
</comment>
<dbReference type="SUPFAM" id="SSF47413">
    <property type="entry name" value="lambda repressor-like DNA-binding domains"/>
    <property type="match status" value="1"/>
</dbReference>
<dbReference type="Gene3D" id="2.60.120.10">
    <property type="entry name" value="Jelly Rolls"/>
    <property type="match status" value="1"/>
</dbReference>
<dbReference type="InterPro" id="IPR011051">
    <property type="entry name" value="RmlC_Cupin_sf"/>
</dbReference>
<evidence type="ECO:0000313" key="5">
    <source>
        <dbReference type="EMBL" id="MCI0754905.1"/>
    </source>
</evidence>
<evidence type="ECO:0000313" key="6">
    <source>
        <dbReference type="Proteomes" id="UP001201985"/>
    </source>
</evidence>
<evidence type="ECO:0000256" key="1">
    <source>
        <dbReference type="ARBA" id="ARBA00023015"/>
    </source>
</evidence>